<dbReference type="PANTHER" id="PTHR43217:SF1">
    <property type="entry name" value="SUCCINATE SEMIALDEHYDE DEHYDROGENASE [NAD(P)+] SAD"/>
    <property type="match status" value="1"/>
</dbReference>
<name>A0A939JYT1_9BACT</name>
<comment type="similarity">
    <text evidence="1">Belongs to the aldehyde dehydrogenase family.</text>
</comment>
<evidence type="ECO:0000256" key="2">
    <source>
        <dbReference type="ARBA" id="ARBA00022857"/>
    </source>
</evidence>
<dbReference type="Proteomes" id="UP000664795">
    <property type="component" value="Unassembled WGS sequence"/>
</dbReference>
<sequence length="451" mass="48596">MTFKTTNPYTGKHLADYPAYTDAQIDNLLTRAAAQFADWSMRSFTYRADCFRRLAVVLRQRHDELALLMTHEMGKILAESRAEIEKCAAQCDYYATHAEAMLHPEAIDTEAQLSGISYEPMGVVLAIMPWNFPFWQVFRYAVPALMAGNVTLLKPAPNTLGCGLAIENAFREAGFPEGVFACLLVDVPALTPIIADDRINMITLTGSERAGASVAALAGANIKKCVLELGGTDPLLVLADANLDAAAKAAVTSRMSNAGQVCIAAKRWLVEAAVADEFTHRVADLIRAIRQGNPLDPAIQMGPIARPDLADTLRRQLTTAQAQGAQLLVSGSGEGTLFAPTLLGNVRPDNIAFREETFGPLAAITTVRDAEEAIQVANKSRYGLSAAVWTTNLDRAAQLARQLQVGSVFVNTVVRSDSRLPIGGVKKSGYGRELGPTGIREFCATKTLFVA</sequence>
<dbReference type="InterPro" id="IPR047110">
    <property type="entry name" value="GABD/Sad-like"/>
</dbReference>
<evidence type="ECO:0000256" key="1">
    <source>
        <dbReference type="ARBA" id="ARBA00009986"/>
    </source>
</evidence>
<dbReference type="CDD" id="cd07100">
    <property type="entry name" value="ALDH_SSADH1_GabD1"/>
    <property type="match status" value="1"/>
</dbReference>
<evidence type="ECO:0000313" key="5">
    <source>
        <dbReference type="EMBL" id="MBO0930191.1"/>
    </source>
</evidence>
<comment type="caution">
    <text evidence="5">The sequence shown here is derived from an EMBL/GenBank/DDBJ whole genome shotgun (WGS) entry which is preliminary data.</text>
</comment>
<dbReference type="RefSeq" id="WP_207334162.1">
    <property type="nucleotide sequence ID" value="NZ_JAFMYU010000003.1"/>
</dbReference>
<dbReference type="FunFam" id="3.40.309.10:FF:000009">
    <property type="entry name" value="Aldehyde dehydrogenase A"/>
    <property type="match status" value="1"/>
</dbReference>
<dbReference type="Gene3D" id="3.40.309.10">
    <property type="entry name" value="Aldehyde Dehydrogenase, Chain A, domain 2"/>
    <property type="match status" value="1"/>
</dbReference>
<evidence type="ECO:0000259" key="4">
    <source>
        <dbReference type="Pfam" id="PF00171"/>
    </source>
</evidence>
<dbReference type="InterPro" id="IPR015590">
    <property type="entry name" value="Aldehyde_DH_dom"/>
</dbReference>
<dbReference type="GO" id="GO:0004030">
    <property type="term" value="F:aldehyde dehydrogenase [NAD(P)+] activity"/>
    <property type="evidence" value="ECO:0007669"/>
    <property type="project" value="InterPro"/>
</dbReference>
<dbReference type="PANTHER" id="PTHR43217">
    <property type="entry name" value="SUCCINATE SEMIALDEHYDE DEHYDROGENASE [NAD(P)+] SAD"/>
    <property type="match status" value="1"/>
</dbReference>
<dbReference type="InterPro" id="IPR016161">
    <property type="entry name" value="Ald_DH/histidinol_DH"/>
</dbReference>
<dbReference type="InterPro" id="IPR016163">
    <property type="entry name" value="Ald_DH_C"/>
</dbReference>
<keyword evidence="6" id="KW-1185">Reference proteome</keyword>
<dbReference type="InterPro" id="IPR044148">
    <property type="entry name" value="ALDH_GabD1-like"/>
</dbReference>
<protein>
    <submittedName>
        <fullName evidence="5">NAD-dependent succinate-semialdehyde dehydrogenase</fullName>
    </submittedName>
</protein>
<keyword evidence="3" id="KW-0560">Oxidoreductase</keyword>
<evidence type="ECO:0000313" key="6">
    <source>
        <dbReference type="Proteomes" id="UP000664795"/>
    </source>
</evidence>
<dbReference type="GO" id="GO:0004777">
    <property type="term" value="F:succinate-semialdehyde dehydrogenase (NAD+) activity"/>
    <property type="evidence" value="ECO:0007669"/>
    <property type="project" value="TreeGrafter"/>
</dbReference>
<dbReference type="Gene3D" id="3.40.605.10">
    <property type="entry name" value="Aldehyde Dehydrogenase, Chain A, domain 1"/>
    <property type="match status" value="1"/>
</dbReference>
<dbReference type="AlphaFoldDB" id="A0A939JYT1"/>
<reference evidence="5 6" key="1">
    <citation type="submission" date="2021-03" db="EMBL/GenBank/DDBJ databases">
        <title>Fibrella sp. HMF5036 genome sequencing and assembly.</title>
        <authorList>
            <person name="Kang H."/>
            <person name="Kim H."/>
            <person name="Bae S."/>
            <person name="Joh K."/>
        </authorList>
    </citation>
    <scope>NUCLEOTIDE SEQUENCE [LARGE SCALE GENOMIC DNA]</scope>
    <source>
        <strain evidence="5 6">HMF5036</strain>
    </source>
</reference>
<keyword evidence="2" id="KW-0521">NADP</keyword>
<feature type="domain" description="Aldehyde dehydrogenase" evidence="4">
    <location>
        <begin position="2"/>
        <end position="447"/>
    </location>
</feature>
<dbReference type="SUPFAM" id="SSF53720">
    <property type="entry name" value="ALDH-like"/>
    <property type="match status" value="1"/>
</dbReference>
<proteinExistence type="inferred from homology"/>
<organism evidence="5 6">
    <name type="scientific">Fibrella aquatilis</name>
    <dbReference type="NCBI Taxonomy" id="2817059"/>
    <lineage>
        <taxon>Bacteria</taxon>
        <taxon>Pseudomonadati</taxon>
        <taxon>Bacteroidota</taxon>
        <taxon>Cytophagia</taxon>
        <taxon>Cytophagales</taxon>
        <taxon>Spirosomataceae</taxon>
        <taxon>Fibrella</taxon>
    </lineage>
</organism>
<dbReference type="FunFam" id="3.40.605.10:FF:000012">
    <property type="entry name" value="NAD-dependent succinate-semialdehyde dehydrogenase"/>
    <property type="match status" value="1"/>
</dbReference>
<gene>
    <name evidence="5" type="ORF">J2I48_04255</name>
</gene>
<dbReference type="InterPro" id="IPR016162">
    <property type="entry name" value="Ald_DH_N"/>
</dbReference>
<evidence type="ECO:0000256" key="3">
    <source>
        <dbReference type="ARBA" id="ARBA00023002"/>
    </source>
</evidence>
<dbReference type="EMBL" id="JAFMYU010000003">
    <property type="protein sequence ID" value="MBO0930191.1"/>
    <property type="molecule type" value="Genomic_DNA"/>
</dbReference>
<accession>A0A939JYT1</accession>
<dbReference type="Pfam" id="PF00171">
    <property type="entry name" value="Aldedh"/>
    <property type="match status" value="1"/>
</dbReference>